<evidence type="ECO:0008006" key="7">
    <source>
        <dbReference type="Google" id="ProtNLM"/>
    </source>
</evidence>
<feature type="transmembrane region" description="Helical" evidence="2">
    <location>
        <begin position="205"/>
        <end position="230"/>
    </location>
</feature>
<dbReference type="Gene3D" id="2.60.40.2380">
    <property type="match status" value="1"/>
</dbReference>
<keyword evidence="1" id="KW-0175">Coiled coil</keyword>
<gene>
    <name evidence="5" type="ORF">GCM10011506_28020</name>
</gene>
<feature type="transmembrane region" description="Helical" evidence="2">
    <location>
        <begin position="176"/>
        <end position="198"/>
    </location>
</feature>
<feature type="domain" description="7TM-DISM receptor extracellular" evidence="3">
    <location>
        <begin position="175"/>
        <end position="377"/>
    </location>
</feature>
<dbReference type="InterPro" id="IPR011622">
    <property type="entry name" value="7TMR_DISM_rcpt_extracell_dom2"/>
</dbReference>
<comment type="caution">
    <text evidence="5">The sequence shown here is derived from an EMBL/GenBank/DDBJ whole genome shotgun (WGS) entry which is preliminary data.</text>
</comment>
<dbReference type="EMBL" id="BMEC01000009">
    <property type="protein sequence ID" value="GGC40860.1"/>
    <property type="molecule type" value="Genomic_DNA"/>
</dbReference>
<reference evidence="6" key="1">
    <citation type="journal article" date="2019" name="Int. J. Syst. Evol. Microbiol.">
        <title>The Global Catalogue of Microorganisms (GCM) 10K type strain sequencing project: providing services to taxonomists for standard genome sequencing and annotation.</title>
        <authorList>
            <consortium name="The Broad Institute Genomics Platform"/>
            <consortium name="The Broad Institute Genome Sequencing Center for Infectious Disease"/>
            <person name="Wu L."/>
            <person name="Ma J."/>
        </authorList>
    </citation>
    <scope>NUCLEOTIDE SEQUENCE [LARGE SCALE GENOMIC DNA]</scope>
    <source>
        <strain evidence="6">CGMCC 1.10832</strain>
    </source>
</reference>
<evidence type="ECO:0000256" key="2">
    <source>
        <dbReference type="SAM" id="Phobius"/>
    </source>
</evidence>
<feature type="transmembrane region" description="Helical" evidence="2">
    <location>
        <begin position="328"/>
        <end position="349"/>
    </location>
</feature>
<feature type="transmembrane region" description="Helical" evidence="2">
    <location>
        <begin position="242"/>
        <end position="261"/>
    </location>
</feature>
<evidence type="ECO:0000259" key="3">
    <source>
        <dbReference type="Pfam" id="PF07695"/>
    </source>
</evidence>
<organism evidence="5 6">
    <name type="scientific">Marivirga lumbricoides</name>
    <dbReference type="NCBI Taxonomy" id="1046115"/>
    <lineage>
        <taxon>Bacteria</taxon>
        <taxon>Pseudomonadati</taxon>
        <taxon>Bacteroidota</taxon>
        <taxon>Cytophagia</taxon>
        <taxon>Cytophagales</taxon>
        <taxon>Marivirgaceae</taxon>
        <taxon>Marivirga</taxon>
    </lineage>
</organism>
<dbReference type="RefSeq" id="WP_188464530.1">
    <property type="nucleotide sequence ID" value="NZ_BAABHU010000009.1"/>
</dbReference>
<protein>
    <recommendedName>
        <fullName evidence="7">Receptor</fullName>
    </recommendedName>
</protein>
<dbReference type="Pfam" id="PF07695">
    <property type="entry name" value="7TMR-DISM_7TM"/>
    <property type="match status" value="1"/>
</dbReference>
<feature type="transmembrane region" description="Helical" evidence="2">
    <location>
        <begin position="355"/>
        <end position="375"/>
    </location>
</feature>
<feature type="transmembrane region" description="Helical" evidence="2">
    <location>
        <begin position="273"/>
        <end position="291"/>
    </location>
</feature>
<feature type="transmembrane region" description="Helical" evidence="2">
    <location>
        <begin position="303"/>
        <end position="321"/>
    </location>
</feature>
<evidence type="ECO:0000313" key="5">
    <source>
        <dbReference type="EMBL" id="GGC40860.1"/>
    </source>
</evidence>
<dbReference type="Proteomes" id="UP000636010">
    <property type="component" value="Unassembled WGS sequence"/>
</dbReference>
<evidence type="ECO:0000256" key="1">
    <source>
        <dbReference type="SAM" id="Coils"/>
    </source>
</evidence>
<proteinExistence type="predicted"/>
<keyword evidence="6" id="KW-1185">Reference proteome</keyword>
<keyword evidence="2" id="KW-0472">Membrane</keyword>
<feature type="coiled-coil region" evidence="1">
    <location>
        <begin position="393"/>
        <end position="431"/>
    </location>
</feature>
<keyword evidence="2" id="KW-0812">Transmembrane</keyword>
<sequence length="613" mass="72912">MLFNLIFCFSLLFQQNTLTILPGQAETILSINELYYFEDSTNQINLETIQSQAFQSRFIHSPRFKPEDYDRNSTYWVRLKLSLPEQKENYVLEFYDQTIDSINAYISQNGQEFEMVKLGDAYPFSDKSLKHKNFDILLSSGSDYICYFKINNSQYADIRIAIKKIDRFIQYSLSEYMIYGIFYGMIIIISLYNILIFLAIKEKKYLYYTLYILSVGLYAMCIDGIAYQYIWPNQPEWNQKAYGVALFSIIFWSILFSKIFLNTKVRSPRLHKIIHLVLILRILLFLAALFIDNSLFRLRNIEIIPLSLIFLAGILVLIRGYQPARFFVVAYGFLFVGFLLKALLMQSIIPFNILTYYSLHLCFILEMLFLTFALSDRVRILKDNRDKALKRIVQQHEENSKVINRINKELEQKVEQRTEDLRIKNQQLEESNHTIIRQSREIAEINSMLDLDNWRLKNNLKKVQKERLLKRNLTYAEFLEIFKSKEWCLDILAAFKWRKDYHCQKCNNEKYIEDSSTYARRCTKCGYNESPTAFTIFKGIKFPLPKALFIVYSYLNEENHTLDEMANILEMRRNTVWQFKHKIEDEVSKNGKTYLNELLHFGYERSINFIDIQ</sequence>
<evidence type="ECO:0000313" key="6">
    <source>
        <dbReference type="Proteomes" id="UP000636010"/>
    </source>
</evidence>
<evidence type="ECO:0000259" key="4">
    <source>
        <dbReference type="Pfam" id="PF07696"/>
    </source>
</evidence>
<name>A0ABQ1MIL9_9BACT</name>
<feature type="domain" description="7TM-DISM receptor extracellular" evidence="4">
    <location>
        <begin position="33"/>
        <end position="161"/>
    </location>
</feature>
<dbReference type="Pfam" id="PF07696">
    <property type="entry name" value="7TMR-DISMED2"/>
    <property type="match status" value="1"/>
</dbReference>
<accession>A0ABQ1MIL9</accession>
<dbReference type="InterPro" id="IPR011623">
    <property type="entry name" value="7TMR_DISM_rcpt_extracell_dom1"/>
</dbReference>
<keyword evidence="2" id="KW-1133">Transmembrane helix</keyword>